<feature type="transmembrane region" description="Helical" evidence="1">
    <location>
        <begin position="126"/>
        <end position="150"/>
    </location>
</feature>
<keyword evidence="1" id="KW-1133">Transmembrane helix</keyword>
<keyword evidence="1" id="KW-0812">Transmembrane</keyword>
<dbReference type="Proteomes" id="UP000243502">
    <property type="component" value="Chromosome 3"/>
</dbReference>
<protein>
    <recommendedName>
        <fullName evidence="4">DUF2182 domain-containing protein</fullName>
    </recommendedName>
</protein>
<dbReference type="KEGG" id="pter:C2L65_34380"/>
<evidence type="ECO:0008006" key="4">
    <source>
        <dbReference type="Google" id="ProtNLM"/>
    </source>
</evidence>
<name>A0A2I8EYN7_9BURK</name>
<evidence type="ECO:0000313" key="3">
    <source>
        <dbReference type="Proteomes" id="UP000243502"/>
    </source>
</evidence>
<evidence type="ECO:0000313" key="2">
    <source>
        <dbReference type="EMBL" id="AUT64727.1"/>
    </source>
</evidence>
<dbReference type="OrthoDB" id="980055at2"/>
<feature type="transmembrane region" description="Helical" evidence="1">
    <location>
        <begin position="254"/>
        <end position="271"/>
    </location>
</feature>
<dbReference type="InterPro" id="IPR018688">
    <property type="entry name" value="PpoB2-like"/>
</dbReference>
<keyword evidence="1" id="KW-0472">Membrane</keyword>
<evidence type="ECO:0000256" key="1">
    <source>
        <dbReference type="SAM" id="Phobius"/>
    </source>
</evidence>
<gene>
    <name evidence="2" type="ORF">C2L65_34380</name>
</gene>
<sequence length="274" mass="29694">MRWIVDFAGVFVRTDTLKAVANPRASRRAFFGVAALIFVASAALTVIGCMSMSSMSELPMPGGWSLSMTWAPMCGQKWPRVAATFIGMWIVMMVAMMMPSLAPVLWRYHEAIGKTGVMRARWMTALAGVGYFFVWAVLGVIVFVLGVALMTLALRVPSLARAMPVTAGCVVLLAGIAQFSAWKSRYMACSRMLTATRSASEAWKQGTRLGVHCILCCAGLTSVLLVNGMMDLRAMAFVTLAITAERLAPFPDRIAQAIGVVIVIRGLWMLLQAS</sequence>
<feature type="transmembrane region" description="Helical" evidence="1">
    <location>
        <begin position="86"/>
        <end position="106"/>
    </location>
</feature>
<accession>A0A2I8EYN7</accession>
<feature type="transmembrane region" description="Helical" evidence="1">
    <location>
        <begin position="29"/>
        <end position="53"/>
    </location>
</feature>
<feature type="transmembrane region" description="Helical" evidence="1">
    <location>
        <begin position="209"/>
        <end position="230"/>
    </location>
</feature>
<feature type="transmembrane region" description="Helical" evidence="1">
    <location>
        <begin position="162"/>
        <end position="182"/>
    </location>
</feature>
<proteinExistence type="predicted"/>
<organism evidence="2 3">
    <name type="scientific">Paraburkholderia terrae</name>
    <dbReference type="NCBI Taxonomy" id="311230"/>
    <lineage>
        <taxon>Bacteria</taxon>
        <taxon>Pseudomonadati</taxon>
        <taxon>Pseudomonadota</taxon>
        <taxon>Betaproteobacteria</taxon>
        <taxon>Burkholderiales</taxon>
        <taxon>Burkholderiaceae</taxon>
        <taxon>Paraburkholderia</taxon>
    </lineage>
</organism>
<reference evidence="2 3" key="1">
    <citation type="submission" date="2018-01" db="EMBL/GenBank/DDBJ databases">
        <title>Species boundaries and ecological features among Paraburkholderia terrae DSMZ17804T, P. hospita DSMZ17164T and P. caribensis DSMZ13236T.</title>
        <authorList>
            <person name="Pratama A.A."/>
        </authorList>
    </citation>
    <scope>NUCLEOTIDE SEQUENCE [LARGE SCALE GENOMIC DNA]</scope>
    <source>
        <strain evidence="2 3">DSM 17804</strain>
    </source>
</reference>
<dbReference type="AlphaFoldDB" id="A0A2I8EYN7"/>
<dbReference type="Pfam" id="PF09948">
    <property type="entry name" value="PpoB2"/>
    <property type="match status" value="1"/>
</dbReference>
<dbReference type="EMBL" id="CP026113">
    <property type="protein sequence ID" value="AUT64727.1"/>
    <property type="molecule type" value="Genomic_DNA"/>
</dbReference>